<evidence type="ECO:0000256" key="14">
    <source>
        <dbReference type="PIRSR" id="PIRSR605478-5"/>
    </source>
</evidence>
<feature type="site" description="Important for catalytic activity" evidence="14">
    <location>
        <position position="261"/>
    </location>
</feature>
<dbReference type="EMBL" id="NHYD01001946">
    <property type="protein sequence ID" value="PPQ89085.1"/>
    <property type="molecule type" value="Genomic_DNA"/>
</dbReference>
<comment type="similarity">
    <text evidence="2">Belongs to the transketolase family.</text>
</comment>
<dbReference type="InParanoid" id="A0A409XEB7"/>
<dbReference type="InterPro" id="IPR029061">
    <property type="entry name" value="THDP-binding"/>
</dbReference>
<evidence type="ECO:0000256" key="5">
    <source>
        <dbReference type="ARBA" id="ARBA00022679"/>
    </source>
</evidence>
<feature type="binding site" evidence="11">
    <location>
        <position position="261"/>
    </location>
    <ligand>
        <name>substrate</name>
    </ligand>
</feature>
<feature type="binding site" evidence="13">
    <location>
        <position position="187"/>
    </location>
    <ligand>
        <name>Mg(2+)</name>
        <dbReference type="ChEBI" id="CHEBI:18420"/>
    </ligand>
</feature>
<comment type="cofactor">
    <cofactor evidence="1">
        <name>Co(2+)</name>
        <dbReference type="ChEBI" id="CHEBI:48828"/>
    </cofactor>
</comment>
<dbReference type="CDD" id="cd02012">
    <property type="entry name" value="TPP_TK"/>
    <property type="match status" value="1"/>
</dbReference>
<organism evidence="16 17">
    <name type="scientific">Psilocybe cyanescens</name>
    <dbReference type="NCBI Taxonomy" id="93625"/>
    <lineage>
        <taxon>Eukaryota</taxon>
        <taxon>Fungi</taxon>
        <taxon>Dikarya</taxon>
        <taxon>Basidiomycota</taxon>
        <taxon>Agaricomycotina</taxon>
        <taxon>Agaricomycetes</taxon>
        <taxon>Agaricomycetidae</taxon>
        <taxon>Agaricales</taxon>
        <taxon>Agaricineae</taxon>
        <taxon>Strophariaceae</taxon>
        <taxon>Psilocybe</taxon>
    </lineage>
</organism>
<dbReference type="Pfam" id="PF00456">
    <property type="entry name" value="Transketolase_N"/>
    <property type="match status" value="1"/>
</dbReference>
<evidence type="ECO:0000313" key="16">
    <source>
        <dbReference type="EMBL" id="PPQ89085.1"/>
    </source>
</evidence>
<evidence type="ECO:0000256" key="2">
    <source>
        <dbReference type="ARBA" id="ARBA00007131"/>
    </source>
</evidence>
<comment type="cofactor">
    <cofactor evidence="12">
        <name>thiamine diphosphate</name>
        <dbReference type="ChEBI" id="CHEBI:58937"/>
    </cofactor>
    <text evidence="12">Binds 1 thiamine pyrophosphate per subunit. During the reaction, the substrate forms a covalent intermediate with the cofactor.</text>
</comment>
<sequence>MPSFTPHAADDVAIATIRTLAVDVVGKANSGHPGAPMGMAPVAHVLFSRFLNANPKNSKWFNRDRFVLSNGCALQYVLLHLLGYKLSLDDLKAFRQLDSKTPGHPEAGHTDGIEVTTGPLGQGFANGVGLAIAQAHLGAVYNKDGFDLINNYTYVFTGDGCLMEGVASEAASLGGHLQLGNLIVVNISIDGDTAVAFTENVEQRFLAYGWQVLHVDNGDSDLAGIAGAIAEARKEKTKPTIIRLRTTIGFGSKQQGTHGVHGAPLKADDIEALKTKFGFAPDQKFQVPQATYDLYSEFGKRGAALEAEWNSLLQSYAQKYPKEHAELTRRIAGELPAGWEQTLPVYKPTDAAQASRKLSEIVLTAIIPGLPDLIGGSADLTGSNLTKVKNSVDFQPPSTGLGTYAGTYIRYGVREHAMGAIANGLHAYGAIIPFVATFLNFVSYASGAVRLSALTGHQVIWVATHDSIGLGEDGPTHQPVETAIALRATPNLAFWRPADGNETSAAYLSALKSKKTPSVLSLSRQNLPNLEGSTIEKAARGGYVLHDEEKEDLTIVSTGSEVSIAVEAAAKLKEQGIKTRIVSLPCWLTFDQQDEKYRLSVLRSGAPILSLEALSTAGWAKYSHEQYGLPAWGASGPYQKVYEKFGITGSNIAAVGKKVVDFYKQKGGEVVSPLVKAINL</sequence>
<dbReference type="SMART" id="SM00861">
    <property type="entry name" value="Transket_pyr"/>
    <property type="match status" value="1"/>
</dbReference>
<comment type="catalytic activity">
    <reaction evidence="9">
        <text>D-sedoheptulose 7-phosphate + D-glyceraldehyde 3-phosphate = aldehydo-D-ribose 5-phosphate + D-xylulose 5-phosphate</text>
        <dbReference type="Rhea" id="RHEA:10508"/>
        <dbReference type="ChEBI" id="CHEBI:57483"/>
        <dbReference type="ChEBI" id="CHEBI:57737"/>
        <dbReference type="ChEBI" id="CHEBI:58273"/>
        <dbReference type="ChEBI" id="CHEBI:59776"/>
        <dbReference type="EC" id="2.2.1.1"/>
    </reaction>
</comment>
<dbReference type="OrthoDB" id="10267175at2759"/>
<dbReference type="InterPro" id="IPR055152">
    <property type="entry name" value="Transketolase-like_C_2"/>
</dbReference>
<dbReference type="InterPro" id="IPR009014">
    <property type="entry name" value="Transketo_C/PFOR_II"/>
</dbReference>
<dbReference type="InterPro" id="IPR033247">
    <property type="entry name" value="Transketolase_fam"/>
</dbReference>
<comment type="caution">
    <text evidence="16">The sequence shown here is derived from an EMBL/GenBank/DDBJ whole genome shotgun (WGS) entry which is preliminary data.</text>
</comment>
<feature type="binding site" evidence="11">
    <location>
        <position position="473"/>
    </location>
    <ligand>
        <name>substrate</name>
    </ligand>
</feature>
<evidence type="ECO:0000256" key="4">
    <source>
        <dbReference type="ARBA" id="ARBA00013152"/>
    </source>
</evidence>
<evidence type="ECO:0000256" key="11">
    <source>
        <dbReference type="PIRSR" id="PIRSR605478-2"/>
    </source>
</evidence>
<keyword evidence="6 13" id="KW-0479">Metal-binding</keyword>
<dbReference type="Proteomes" id="UP000283269">
    <property type="component" value="Unassembled WGS sequence"/>
</dbReference>
<dbReference type="FunCoup" id="A0A409XEB7">
    <property type="interactions" value="363"/>
</dbReference>
<keyword evidence="17" id="KW-1185">Reference proteome</keyword>
<dbReference type="InterPro" id="IPR005474">
    <property type="entry name" value="Transketolase_N"/>
</dbReference>
<dbReference type="GO" id="GO:0004802">
    <property type="term" value="F:transketolase activity"/>
    <property type="evidence" value="ECO:0007669"/>
    <property type="project" value="UniProtKB-EC"/>
</dbReference>
<keyword evidence="7 13" id="KW-0460">Magnesium</keyword>
<dbReference type="CDD" id="cd07033">
    <property type="entry name" value="TPP_PYR_DXS_TK_like"/>
    <property type="match status" value="1"/>
</dbReference>
<reference evidence="16 17" key="1">
    <citation type="journal article" date="2018" name="Evol. Lett.">
        <title>Horizontal gene cluster transfer increased hallucinogenic mushroom diversity.</title>
        <authorList>
            <person name="Reynolds H.T."/>
            <person name="Vijayakumar V."/>
            <person name="Gluck-Thaler E."/>
            <person name="Korotkin H.B."/>
            <person name="Matheny P.B."/>
            <person name="Slot J.C."/>
        </authorList>
    </citation>
    <scope>NUCLEOTIDE SEQUENCE [LARGE SCALE GENOMIC DNA]</scope>
    <source>
        <strain evidence="16 17">2631</strain>
    </source>
</reference>
<dbReference type="EC" id="2.2.1.1" evidence="4"/>
<feature type="binding site" evidence="11">
    <location>
        <position position="383"/>
    </location>
    <ligand>
        <name>substrate</name>
    </ligand>
</feature>
<feature type="binding site" evidence="11">
    <location>
        <position position="356"/>
    </location>
    <ligand>
        <name>substrate</name>
    </ligand>
</feature>
<dbReference type="FunFam" id="3.40.50.970:FF:000003">
    <property type="entry name" value="Transketolase"/>
    <property type="match status" value="1"/>
</dbReference>
<evidence type="ECO:0000256" key="9">
    <source>
        <dbReference type="ARBA" id="ARBA00049473"/>
    </source>
</evidence>
<comment type="cofactor">
    <cofactor evidence="13">
        <name>Mg(2+)</name>
        <dbReference type="ChEBI" id="CHEBI:18420"/>
    </cofactor>
    <text evidence="13">Binds 1 Mg(2+) ion per subunit. Can also utilize other divalent metal cations, such as Ca(2+), Mn(2+) and Co(2+).</text>
</comment>
<feature type="binding site" evidence="12">
    <location>
        <position position="441"/>
    </location>
    <ligand>
        <name>thiamine diphosphate</name>
        <dbReference type="ChEBI" id="CHEBI:58937"/>
    </ligand>
</feature>
<evidence type="ECO:0000256" key="13">
    <source>
        <dbReference type="PIRSR" id="PIRSR605478-4"/>
    </source>
</evidence>
<comment type="subunit">
    <text evidence="3">Homodimer.</text>
</comment>
<feature type="binding site" evidence="11">
    <location>
        <position position="465"/>
    </location>
    <ligand>
        <name>substrate</name>
    </ligand>
</feature>
<feature type="site" description="Important for catalytic activity" evidence="14">
    <location>
        <position position="32"/>
    </location>
</feature>
<dbReference type="SUPFAM" id="SSF52922">
    <property type="entry name" value="TK C-terminal domain-like"/>
    <property type="match status" value="1"/>
</dbReference>
<feature type="binding site" evidence="12">
    <location>
        <position position="160"/>
    </location>
    <ligand>
        <name>thiamine diphosphate</name>
        <dbReference type="ChEBI" id="CHEBI:58937"/>
    </ligand>
</feature>
<dbReference type="STRING" id="93625.A0A409XEB7"/>
<dbReference type="GO" id="GO:0006098">
    <property type="term" value="P:pentose-phosphate shunt"/>
    <property type="evidence" value="ECO:0007669"/>
    <property type="project" value="TreeGrafter"/>
</dbReference>
<keyword evidence="8 12" id="KW-0786">Thiamine pyrophosphate</keyword>
<feature type="binding site" evidence="11">
    <location>
        <position position="477"/>
    </location>
    <ligand>
        <name>substrate</name>
    </ligand>
</feature>
<evidence type="ECO:0000256" key="8">
    <source>
        <dbReference type="ARBA" id="ARBA00023052"/>
    </source>
</evidence>
<dbReference type="FunFam" id="3.40.50.920:FF:000003">
    <property type="entry name" value="Transketolase"/>
    <property type="match status" value="1"/>
</dbReference>
<dbReference type="NCBIfam" id="TIGR00232">
    <property type="entry name" value="tktlase_bact"/>
    <property type="match status" value="1"/>
</dbReference>
<feature type="binding site" evidence="11">
    <location>
        <position position="32"/>
    </location>
    <ligand>
        <name>substrate</name>
    </ligand>
</feature>
<dbReference type="PANTHER" id="PTHR43522">
    <property type="entry name" value="TRANSKETOLASE"/>
    <property type="match status" value="1"/>
</dbReference>
<dbReference type="PANTHER" id="PTHR43522:SF2">
    <property type="entry name" value="TRANSKETOLASE 1-RELATED"/>
    <property type="match status" value="1"/>
</dbReference>
<evidence type="ECO:0000259" key="15">
    <source>
        <dbReference type="SMART" id="SM00861"/>
    </source>
</evidence>
<evidence type="ECO:0000256" key="10">
    <source>
        <dbReference type="PIRSR" id="PIRSR605478-1"/>
    </source>
</evidence>
<dbReference type="SUPFAM" id="SSF52518">
    <property type="entry name" value="Thiamin diphosphate-binding fold (THDP-binding)"/>
    <property type="match status" value="2"/>
</dbReference>
<dbReference type="Gene3D" id="3.40.50.920">
    <property type="match status" value="1"/>
</dbReference>
<evidence type="ECO:0000256" key="7">
    <source>
        <dbReference type="ARBA" id="ARBA00022842"/>
    </source>
</evidence>
<evidence type="ECO:0000256" key="12">
    <source>
        <dbReference type="PIRSR" id="PIRSR605478-3"/>
    </source>
</evidence>
<name>A0A409XEB7_PSICY</name>
<feature type="binding site" evidence="13">
    <location>
        <position position="159"/>
    </location>
    <ligand>
        <name>Mg(2+)</name>
        <dbReference type="ChEBI" id="CHEBI:18420"/>
    </ligand>
</feature>
<dbReference type="GO" id="GO:0005634">
    <property type="term" value="C:nucleus"/>
    <property type="evidence" value="ECO:0007669"/>
    <property type="project" value="TreeGrafter"/>
</dbReference>
<dbReference type="Pfam" id="PF22613">
    <property type="entry name" value="Transketolase_C_1"/>
    <property type="match status" value="1"/>
</dbReference>
<dbReference type="Gene3D" id="3.40.50.970">
    <property type="match status" value="2"/>
</dbReference>
<gene>
    <name evidence="16" type="ORF">CVT25_006457</name>
</gene>
<dbReference type="GO" id="GO:0046872">
    <property type="term" value="F:metal ion binding"/>
    <property type="evidence" value="ECO:0007669"/>
    <property type="project" value="UniProtKB-KW"/>
</dbReference>
<dbReference type="InterPro" id="IPR049557">
    <property type="entry name" value="Transketolase_CS"/>
</dbReference>
<dbReference type="InterPro" id="IPR005478">
    <property type="entry name" value="Transketolase_bac-like"/>
</dbReference>
<accession>A0A409XEB7</accession>
<feature type="binding site" evidence="12">
    <location>
        <begin position="118"/>
        <end position="120"/>
    </location>
    <ligand>
        <name>thiamine diphosphate</name>
        <dbReference type="ChEBI" id="CHEBI:58937"/>
    </ligand>
</feature>
<dbReference type="AlphaFoldDB" id="A0A409XEB7"/>
<feature type="binding site" evidence="12">
    <location>
        <position position="261"/>
    </location>
    <ligand>
        <name>thiamine diphosphate</name>
        <dbReference type="ChEBI" id="CHEBI:58937"/>
    </ligand>
</feature>
<dbReference type="InterPro" id="IPR005475">
    <property type="entry name" value="Transketolase-like_Pyr-bd"/>
</dbReference>
<dbReference type="GO" id="GO:0005829">
    <property type="term" value="C:cytosol"/>
    <property type="evidence" value="ECO:0007669"/>
    <property type="project" value="TreeGrafter"/>
</dbReference>
<evidence type="ECO:0000256" key="1">
    <source>
        <dbReference type="ARBA" id="ARBA00001941"/>
    </source>
</evidence>
<keyword evidence="5" id="KW-0808">Transferase</keyword>
<dbReference type="FunFam" id="3.40.50.970:FF:000004">
    <property type="entry name" value="Transketolase"/>
    <property type="match status" value="1"/>
</dbReference>
<evidence type="ECO:0000256" key="3">
    <source>
        <dbReference type="ARBA" id="ARBA00011738"/>
    </source>
</evidence>
<evidence type="ECO:0000313" key="17">
    <source>
        <dbReference type="Proteomes" id="UP000283269"/>
    </source>
</evidence>
<feature type="domain" description="Transketolase-like pyrimidine-binding" evidence="15">
    <location>
        <begin position="353"/>
        <end position="529"/>
    </location>
</feature>
<dbReference type="Pfam" id="PF02779">
    <property type="entry name" value="Transket_pyr"/>
    <property type="match status" value="1"/>
</dbReference>
<feature type="active site" description="Proton donor" evidence="10">
    <location>
        <position position="415"/>
    </location>
</feature>
<evidence type="ECO:0000256" key="6">
    <source>
        <dbReference type="ARBA" id="ARBA00022723"/>
    </source>
</evidence>
<feature type="binding site" evidence="11">
    <location>
        <position position="524"/>
    </location>
    <ligand>
        <name>substrate</name>
    </ligand>
</feature>
<dbReference type="PROSITE" id="PS00801">
    <property type="entry name" value="TRANSKETOLASE_1"/>
    <property type="match status" value="1"/>
</dbReference>
<protein>
    <recommendedName>
        <fullName evidence="4">transketolase</fullName>
        <ecNumber evidence="4">2.2.1.1</ecNumber>
    </recommendedName>
</protein>
<proteinExistence type="inferred from homology"/>